<evidence type="ECO:0000313" key="2">
    <source>
        <dbReference type="Proteomes" id="UP000827872"/>
    </source>
</evidence>
<keyword evidence="2" id="KW-1185">Reference proteome</keyword>
<sequence>MEEQSTLNYHLDLGPGRGLRKGFKVDFNGDHNEPDFFLIQVGSYMEIHGDGFHSNQEKVFEVGTQFQEHRTLVCMNANTKRQLPGTLAKATLRAPQQPHPIPAQAVLALDGLSEEASDSEISGELDCDPWPERMERQADPLQAKLMKGLVPDKDEEPGDQGSGDEKNALIPDRHDSSLGAMRSTSGGESVVSPYAWVPSRQVGRGARRLGGMRQLGSRSP</sequence>
<gene>
    <name evidence="1" type="ORF">K3G42_019047</name>
</gene>
<comment type="caution">
    <text evidence="1">The sequence shown here is derived from an EMBL/GenBank/DDBJ whole genome shotgun (WGS) entry which is preliminary data.</text>
</comment>
<name>A0ACB8F152_9SAUR</name>
<accession>A0ACB8F152</accession>
<dbReference type="EMBL" id="CM037625">
    <property type="protein sequence ID" value="KAH7998695.1"/>
    <property type="molecule type" value="Genomic_DNA"/>
</dbReference>
<reference evidence="1" key="1">
    <citation type="submission" date="2021-08" db="EMBL/GenBank/DDBJ databases">
        <title>The first chromosome-level gecko genome reveals the dynamic sex chromosomes of Neotropical dwarf geckos (Sphaerodactylidae: Sphaerodactylus).</title>
        <authorList>
            <person name="Pinto B.J."/>
            <person name="Keating S.E."/>
            <person name="Gamble T."/>
        </authorList>
    </citation>
    <scope>NUCLEOTIDE SEQUENCE</scope>
    <source>
        <strain evidence="1">TG3544</strain>
    </source>
</reference>
<proteinExistence type="predicted"/>
<dbReference type="Proteomes" id="UP000827872">
    <property type="component" value="Linkage Group LG12"/>
</dbReference>
<protein>
    <submittedName>
        <fullName evidence="1">Uncharacterized protein</fullName>
    </submittedName>
</protein>
<evidence type="ECO:0000313" key="1">
    <source>
        <dbReference type="EMBL" id="KAH7998695.1"/>
    </source>
</evidence>
<organism evidence="1 2">
    <name type="scientific">Sphaerodactylus townsendi</name>
    <dbReference type="NCBI Taxonomy" id="933632"/>
    <lineage>
        <taxon>Eukaryota</taxon>
        <taxon>Metazoa</taxon>
        <taxon>Chordata</taxon>
        <taxon>Craniata</taxon>
        <taxon>Vertebrata</taxon>
        <taxon>Euteleostomi</taxon>
        <taxon>Lepidosauria</taxon>
        <taxon>Squamata</taxon>
        <taxon>Bifurcata</taxon>
        <taxon>Gekkota</taxon>
        <taxon>Sphaerodactylidae</taxon>
        <taxon>Sphaerodactylus</taxon>
    </lineage>
</organism>